<dbReference type="Proteomes" id="UP000466345">
    <property type="component" value="Unassembled WGS sequence"/>
</dbReference>
<sequence>MYSNYPTGTRLVPGKVSGFPPGQLRPEMPPVQMPTIIIIVLFTVAIASRQYEFAGALAPLLAPWFARQFAPQRT</sequence>
<name>A0A7K0CNU0_9ACTN</name>
<organism evidence="2 3">
    <name type="scientific">Streptomyces smaragdinus</name>
    <dbReference type="NCBI Taxonomy" id="2585196"/>
    <lineage>
        <taxon>Bacteria</taxon>
        <taxon>Bacillati</taxon>
        <taxon>Actinomycetota</taxon>
        <taxon>Actinomycetes</taxon>
        <taxon>Kitasatosporales</taxon>
        <taxon>Streptomycetaceae</taxon>
        <taxon>Streptomyces</taxon>
    </lineage>
</organism>
<keyword evidence="1" id="KW-1133">Transmembrane helix</keyword>
<evidence type="ECO:0000256" key="1">
    <source>
        <dbReference type="SAM" id="Phobius"/>
    </source>
</evidence>
<comment type="caution">
    <text evidence="2">The sequence shown here is derived from an EMBL/GenBank/DDBJ whole genome shotgun (WGS) entry which is preliminary data.</text>
</comment>
<keyword evidence="1" id="KW-0812">Transmembrane</keyword>
<feature type="transmembrane region" description="Helical" evidence="1">
    <location>
        <begin position="31"/>
        <end position="48"/>
    </location>
</feature>
<accession>A0A7K0CNU0</accession>
<evidence type="ECO:0000313" key="2">
    <source>
        <dbReference type="EMBL" id="MQY15119.1"/>
    </source>
</evidence>
<keyword evidence="3" id="KW-1185">Reference proteome</keyword>
<protein>
    <submittedName>
        <fullName evidence="2">Uncharacterized protein</fullName>
    </submittedName>
</protein>
<gene>
    <name evidence="2" type="ORF">SRB5_52970</name>
</gene>
<proteinExistence type="predicted"/>
<dbReference type="EMBL" id="WEGJ01000029">
    <property type="protein sequence ID" value="MQY15119.1"/>
    <property type="molecule type" value="Genomic_DNA"/>
</dbReference>
<dbReference type="AlphaFoldDB" id="A0A7K0CNU0"/>
<evidence type="ECO:0000313" key="3">
    <source>
        <dbReference type="Proteomes" id="UP000466345"/>
    </source>
</evidence>
<reference evidence="2 3" key="1">
    <citation type="submission" date="2019-10" db="EMBL/GenBank/DDBJ databases">
        <title>Streptomyces smaragdinus sp. nov. and Streptomyces fabii sp. nov., isolated from the gut of fungus growing-termite Macrotermes natalensis.</title>
        <authorList>
            <person name="Schwitalla J."/>
            <person name="Benndorf R."/>
            <person name="Martin K."/>
            <person name="De Beer W."/>
            <person name="Kaster A.-K."/>
            <person name="Vollmers J."/>
            <person name="Poulsen M."/>
            <person name="Beemelmanns C."/>
        </authorList>
    </citation>
    <scope>NUCLEOTIDE SEQUENCE [LARGE SCALE GENOMIC DNA]</scope>
    <source>
        <strain evidence="2 3">RB5</strain>
    </source>
</reference>
<keyword evidence="1" id="KW-0472">Membrane</keyword>